<dbReference type="Pfam" id="PF03960">
    <property type="entry name" value="ArsC"/>
    <property type="match status" value="1"/>
</dbReference>
<gene>
    <name evidence="3" type="ORF">KEF85_00915</name>
</gene>
<dbReference type="InterPro" id="IPR006660">
    <property type="entry name" value="Arsenate_reductase-like"/>
</dbReference>
<dbReference type="PANTHER" id="PTHR30041:SF8">
    <property type="entry name" value="PROTEIN YFFB"/>
    <property type="match status" value="1"/>
</dbReference>
<dbReference type="InterPro" id="IPR006504">
    <property type="entry name" value="Tscrpt_reg_Spx/MgsR"/>
</dbReference>
<dbReference type="NCBIfam" id="TIGR01617">
    <property type="entry name" value="arsC_related"/>
    <property type="match status" value="1"/>
</dbReference>
<dbReference type="PANTHER" id="PTHR30041">
    <property type="entry name" value="ARSENATE REDUCTASE"/>
    <property type="match status" value="1"/>
</dbReference>
<dbReference type="NCBIfam" id="NF008107">
    <property type="entry name" value="PRK10853.1"/>
    <property type="match status" value="1"/>
</dbReference>
<dbReference type="CDD" id="cd03035">
    <property type="entry name" value="ArsC_Yffb"/>
    <property type="match status" value="1"/>
</dbReference>
<dbReference type="KEGG" id="mpad:KEF85_00915"/>
<organism evidence="3 4">
    <name type="scientific">Methylomonas paludis</name>
    <dbReference type="NCBI Taxonomy" id="1173101"/>
    <lineage>
        <taxon>Bacteria</taxon>
        <taxon>Pseudomonadati</taxon>
        <taxon>Pseudomonadota</taxon>
        <taxon>Gammaproteobacteria</taxon>
        <taxon>Methylococcales</taxon>
        <taxon>Methylococcaceae</taxon>
        <taxon>Methylomonas</taxon>
    </lineage>
</organism>
<dbReference type="Gene3D" id="3.40.30.10">
    <property type="entry name" value="Glutaredoxin"/>
    <property type="match status" value="1"/>
</dbReference>
<comment type="similarity">
    <text evidence="1 2">Belongs to the ArsC family.</text>
</comment>
<keyword evidence="4" id="KW-1185">Reference proteome</keyword>
<reference evidence="3" key="1">
    <citation type="submission" date="2021-04" db="EMBL/GenBank/DDBJ databases">
        <title>Draft genome sequence data of methanotrophic Methylovulum sp. strain S1L and Methylomonas sp. strain S2AM isolated from boreal lake water columns.</title>
        <authorList>
            <person name="Rissanen A.J."/>
            <person name="Mangayil R."/>
            <person name="Svenning M.M."/>
            <person name="Khanongnuch R."/>
        </authorList>
    </citation>
    <scope>NUCLEOTIDE SEQUENCE</scope>
    <source>
        <strain evidence="3">S2AM</strain>
    </source>
</reference>
<proteinExistence type="inferred from homology"/>
<dbReference type="EMBL" id="CP073754">
    <property type="protein sequence ID" value="QWF72443.1"/>
    <property type="molecule type" value="Genomic_DNA"/>
</dbReference>
<evidence type="ECO:0000256" key="1">
    <source>
        <dbReference type="ARBA" id="ARBA00007198"/>
    </source>
</evidence>
<evidence type="ECO:0000313" key="4">
    <source>
        <dbReference type="Proteomes" id="UP000676649"/>
    </source>
</evidence>
<evidence type="ECO:0000313" key="3">
    <source>
        <dbReference type="EMBL" id="QWF72443.1"/>
    </source>
</evidence>
<dbReference type="RefSeq" id="WP_215584925.1">
    <property type="nucleotide sequence ID" value="NZ_CP073754.1"/>
</dbReference>
<dbReference type="PROSITE" id="PS51353">
    <property type="entry name" value="ARSC"/>
    <property type="match status" value="1"/>
</dbReference>
<evidence type="ECO:0000256" key="2">
    <source>
        <dbReference type="PROSITE-ProRule" id="PRU01282"/>
    </source>
</evidence>
<protein>
    <submittedName>
        <fullName evidence="3">ArsC family reductase</fullName>
    </submittedName>
</protein>
<accession>A0A975MR04</accession>
<dbReference type="SUPFAM" id="SSF52833">
    <property type="entry name" value="Thioredoxin-like"/>
    <property type="match status" value="1"/>
</dbReference>
<dbReference type="InterPro" id="IPR036249">
    <property type="entry name" value="Thioredoxin-like_sf"/>
</dbReference>
<dbReference type="AlphaFoldDB" id="A0A975MR04"/>
<sequence length="113" mass="12988">MWTVYGIKNCDSVKKARLWLESRQIPYRFHDYRVDGLDRAVLQDFIDRLGVDAVLNQRSTSWRELSAEQKSDLNQAKALELMLDMPTLIKRPILDTGNQLIAGFSADLYAVLS</sequence>
<name>A0A975MR04_9GAMM</name>
<dbReference type="Proteomes" id="UP000676649">
    <property type="component" value="Chromosome"/>
</dbReference>